<feature type="compositionally biased region" description="Basic and acidic residues" evidence="10">
    <location>
        <begin position="36"/>
        <end position="53"/>
    </location>
</feature>
<dbReference type="FunFam" id="3.30.420.10:FF:000007">
    <property type="entry name" value="Interferon-stimulated exonuclease gene 20"/>
    <property type="match status" value="1"/>
</dbReference>
<dbReference type="GO" id="GO:0005634">
    <property type="term" value="C:nucleus"/>
    <property type="evidence" value="ECO:0007669"/>
    <property type="project" value="UniProtKB-SubCell"/>
</dbReference>
<evidence type="ECO:0000256" key="8">
    <source>
        <dbReference type="ARBA" id="ARBA00023242"/>
    </source>
</evidence>
<organism evidence="12">
    <name type="scientific">Corethron hystrix</name>
    <dbReference type="NCBI Taxonomy" id="216773"/>
    <lineage>
        <taxon>Eukaryota</taxon>
        <taxon>Sar</taxon>
        <taxon>Stramenopiles</taxon>
        <taxon>Ochrophyta</taxon>
        <taxon>Bacillariophyta</taxon>
        <taxon>Coscinodiscophyceae</taxon>
        <taxon>Corethrophycidae</taxon>
        <taxon>Corethrales</taxon>
        <taxon>Corethraceae</taxon>
        <taxon>Corethron</taxon>
    </lineage>
</organism>
<feature type="compositionally biased region" description="Basic residues" evidence="10">
    <location>
        <begin position="90"/>
        <end position="105"/>
    </location>
</feature>
<dbReference type="InterPro" id="IPR037431">
    <property type="entry name" value="REX4_DEDDh_dom"/>
</dbReference>
<dbReference type="CDD" id="cd06144">
    <property type="entry name" value="REX4_like"/>
    <property type="match status" value="1"/>
</dbReference>
<comment type="similarity">
    <text evidence="2">Belongs to the REXO4 family.</text>
</comment>
<keyword evidence="8" id="KW-0539">Nucleus</keyword>
<evidence type="ECO:0000259" key="11">
    <source>
        <dbReference type="SMART" id="SM00479"/>
    </source>
</evidence>
<dbReference type="GO" id="GO:0003676">
    <property type="term" value="F:nucleic acid binding"/>
    <property type="evidence" value="ECO:0007669"/>
    <property type="project" value="InterPro"/>
</dbReference>
<dbReference type="Gene3D" id="3.30.420.10">
    <property type="entry name" value="Ribonuclease H-like superfamily/Ribonuclease H"/>
    <property type="match status" value="1"/>
</dbReference>
<accession>A0A7S1G1A7</accession>
<gene>
    <name evidence="12" type="ORF">CHYS00102_LOCUS28221</name>
</gene>
<dbReference type="SMART" id="SM00479">
    <property type="entry name" value="EXOIII"/>
    <property type="match status" value="1"/>
</dbReference>
<dbReference type="GO" id="GO:0008408">
    <property type="term" value="F:3'-5' exonuclease activity"/>
    <property type="evidence" value="ECO:0007669"/>
    <property type="project" value="InterPro"/>
</dbReference>
<evidence type="ECO:0000256" key="6">
    <source>
        <dbReference type="ARBA" id="ARBA00022801"/>
    </source>
</evidence>
<dbReference type="InterPro" id="IPR013520">
    <property type="entry name" value="Ribonucl_H"/>
</dbReference>
<evidence type="ECO:0000256" key="2">
    <source>
        <dbReference type="ARBA" id="ARBA00010489"/>
    </source>
</evidence>
<evidence type="ECO:0000256" key="9">
    <source>
        <dbReference type="ARBA" id="ARBA00025599"/>
    </source>
</evidence>
<dbReference type="GO" id="GO:0006364">
    <property type="term" value="P:rRNA processing"/>
    <property type="evidence" value="ECO:0007669"/>
    <property type="project" value="UniProtKB-KW"/>
</dbReference>
<evidence type="ECO:0000256" key="3">
    <source>
        <dbReference type="ARBA" id="ARBA00016937"/>
    </source>
</evidence>
<name>A0A7S1G1A7_9STRA</name>
<dbReference type="PANTHER" id="PTHR12801:SF45">
    <property type="entry name" value="RNA EXONUCLEASE 4"/>
    <property type="match status" value="1"/>
</dbReference>
<protein>
    <recommendedName>
        <fullName evidence="3">RNA exonuclease 4</fullName>
    </recommendedName>
</protein>
<dbReference type="EMBL" id="HBFR01038665">
    <property type="protein sequence ID" value="CAD8901002.1"/>
    <property type="molecule type" value="Transcribed_RNA"/>
</dbReference>
<sequence length="375" mass="42931">MCILTAEAIRVEVESGIICEFNKTTDIHQKLPKRAVKTETEPETKPQTEKETEVETESEAETKIVLVEEYSPDTSDTENSFEIFENKNEPKKRKRRRRRRRKKKGQTNVTEEAKLISDCSSSDISESDVASSDFSTASPLHLSNRANETTKKVLKKPRERTRKKSSGQKIIPWDATSDEVISQYVGLDCEMVGIGVNGYHSALARVSIVDWYGRPIFDSFVRVHETVTDYRTHVSGITRHDIESEETLSFEECRETVLEMIKGKVLVGHGLKNDLKVLKIHHPWYDIRDTARYEPLMRSDPTSPGNFIPRKLKELAMICADMTIQCEGEQHCPIEDATAAMIVFRTKRVKWEKSIEWKVQKTNSMMNNISDSNSD</sequence>
<dbReference type="AlphaFoldDB" id="A0A7S1G1A7"/>
<evidence type="ECO:0000256" key="5">
    <source>
        <dbReference type="ARBA" id="ARBA00022722"/>
    </source>
</evidence>
<dbReference type="Pfam" id="PF00929">
    <property type="entry name" value="RNase_T"/>
    <property type="match status" value="1"/>
</dbReference>
<keyword evidence="5" id="KW-0540">Nuclease</keyword>
<feature type="compositionally biased region" description="Basic residues" evidence="10">
    <location>
        <begin position="152"/>
        <end position="166"/>
    </location>
</feature>
<feature type="compositionally biased region" description="Low complexity" evidence="10">
    <location>
        <begin position="117"/>
        <end position="133"/>
    </location>
</feature>
<comment type="subcellular location">
    <subcellularLocation>
        <location evidence="1">Nucleus</location>
    </subcellularLocation>
</comment>
<keyword evidence="4" id="KW-0698">rRNA processing</keyword>
<dbReference type="InterPro" id="IPR036397">
    <property type="entry name" value="RNaseH_sf"/>
</dbReference>
<feature type="domain" description="Exonuclease" evidence="11">
    <location>
        <begin position="183"/>
        <end position="353"/>
    </location>
</feature>
<dbReference type="PANTHER" id="PTHR12801">
    <property type="entry name" value="RNA EXONUCLEASE REXO1 / RECO3 FAMILY MEMBER-RELATED"/>
    <property type="match status" value="1"/>
</dbReference>
<keyword evidence="7" id="KW-0269">Exonuclease</keyword>
<evidence type="ECO:0000313" key="12">
    <source>
        <dbReference type="EMBL" id="CAD8901002.1"/>
    </source>
</evidence>
<dbReference type="InterPro" id="IPR012337">
    <property type="entry name" value="RNaseH-like_sf"/>
</dbReference>
<dbReference type="InterPro" id="IPR047021">
    <property type="entry name" value="REXO1/3/4-like"/>
</dbReference>
<keyword evidence="6" id="KW-0378">Hydrolase</keyword>
<evidence type="ECO:0000256" key="7">
    <source>
        <dbReference type="ARBA" id="ARBA00022839"/>
    </source>
</evidence>
<evidence type="ECO:0000256" key="10">
    <source>
        <dbReference type="SAM" id="MobiDB-lite"/>
    </source>
</evidence>
<dbReference type="SUPFAM" id="SSF53098">
    <property type="entry name" value="Ribonuclease H-like"/>
    <property type="match status" value="1"/>
</dbReference>
<evidence type="ECO:0000256" key="1">
    <source>
        <dbReference type="ARBA" id="ARBA00004123"/>
    </source>
</evidence>
<proteinExistence type="inferred from homology"/>
<feature type="region of interest" description="Disordered" evidence="10">
    <location>
        <begin position="31"/>
        <end position="168"/>
    </location>
</feature>
<comment type="function">
    <text evidence="9">Exoribonuclease involved in ribosome biosynthesis. Involved in the processing of ITS1, the internal transcribed spacer localized between the 18S and 5.8S rRNAs.</text>
</comment>
<reference evidence="12" key="1">
    <citation type="submission" date="2021-01" db="EMBL/GenBank/DDBJ databases">
        <authorList>
            <person name="Corre E."/>
            <person name="Pelletier E."/>
            <person name="Niang G."/>
            <person name="Scheremetjew M."/>
            <person name="Finn R."/>
            <person name="Kale V."/>
            <person name="Holt S."/>
            <person name="Cochrane G."/>
            <person name="Meng A."/>
            <person name="Brown T."/>
            <person name="Cohen L."/>
        </authorList>
    </citation>
    <scope>NUCLEOTIDE SEQUENCE</scope>
    <source>
        <strain evidence="12">308</strain>
    </source>
</reference>
<evidence type="ECO:0000256" key="4">
    <source>
        <dbReference type="ARBA" id="ARBA00022552"/>
    </source>
</evidence>